<keyword evidence="7" id="KW-0282">Flagellum</keyword>
<feature type="transmembrane region" description="Helical" evidence="5">
    <location>
        <begin position="6"/>
        <end position="25"/>
    </location>
</feature>
<keyword evidence="1 5" id="KW-1003">Cell membrane</keyword>
<evidence type="ECO:0000256" key="2">
    <source>
        <dbReference type="ARBA" id="ARBA00022692"/>
    </source>
</evidence>
<organism evidence="7 8">
    <name type="scientific">Kineococcus xinjiangensis</name>
    <dbReference type="NCBI Taxonomy" id="512762"/>
    <lineage>
        <taxon>Bacteria</taxon>
        <taxon>Bacillati</taxon>
        <taxon>Actinomycetota</taxon>
        <taxon>Actinomycetes</taxon>
        <taxon>Kineosporiales</taxon>
        <taxon>Kineosporiaceae</taxon>
        <taxon>Kineococcus</taxon>
    </lineage>
</organism>
<dbReference type="GO" id="GO:0005886">
    <property type="term" value="C:plasma membrane"/>
    <property type="evidence" value="ECO:0007669"/>
    <property type="project" value="UniProtKB-SubCell"/>
</dbReference>
<gene>
    <name evidence="7" type="ORF">CLV92_10728</name>
</gene>
<dbReference type="RefSeq" id="WP_104432858.1">
    <property type="nucleotide sequence ID" value="NZ_PTJD01000007.1"/>
</dbReference>
<dbReference type="GO" id="GO:0009425">
    <property type="term" value="C:bacterial-type flagellum basal body"/>
    <property type="evidence" value="ECO:0007669"/>
    <property type="project" value="UniProtKB-SubCell"/>
</dbReference>
<keyword evidence="4 5" id="KW-0472">Membrane</keyword>
<name>A0A2S6IK19_9ACTN</name>
<sequence>MIDSLAALGRMSVSLIAVLGLVWLITRWLRRSRAVAGGEVSVISRTAIGHKAGVAVVKVGGRALVVGVTEHQVSLLSEVDLDEVLPAGRDERGEGAPRTIRIPTQSAAAFDEALSLEKASTSDEPELLHSATEHPRQRETALAGSALSPATWTTALRVLRERTIRR</sequence>
<dbReference type="EMBL" id="PTJD01000007">
    <property type="protein sequence ID" value="PPK94526.1"/>
    <property type="molecule type" value="Genomic_DNA"/>
</dbReference>
<evidence type="ECO:0000256" key="1">
    <source>
        <dbReference type="ARBA" id="ARBA00022475"/>
    </source>
</evidence>
<feature type="region of interest" description="Disordered" evidence="6">
    <location>
        <begin position="120"/>
        <end position="145"/>
    </location>
</feature>
<comment type="similarity">
    <text evidence="5">Belongs to the FliO/MopB family.</text>
</comment>
<keyword evidence="7" id="KW-0966">Cell projection</keyword>
<comment type="caution">
    <text evidence="7">The sequence shown here is derived from an EMBL/GenBank/DDBJ whole genome shotgun (WGS) entry which is preliminary data.</text>
</comment>
<keyword evidence="2 5" id="KW-0812">Transmembrane</keyword>
<accession>A0A2S6IK19</accession>
<keyword evidence="7" id="KW-0969">Cilium</keyword>
<keyword evidence="5" id="KW-0975">Bacterial flagellum</keyword>
<dbReference type="Proteomes" id="UP000239485">
    <property type="component" value="Unassembled WGS sequence"/>
</dbReference>
<evidence type="ECO:0000313" key="7">
    <source>
        <dbReference type="EMBL" id="PPK94526.1"/>
    </source>
</evidence>
<evidence type="ECO:0000313" key="8">
    <source>
        <dbReference type="Proteomes" id="UP000239485"/>
    </source>
</evidence>
<dbReference type="NCBIfam" id="TIGR03500">
    <property type="entry name" value="FliO_TIGR"/>
    <property type="match status" value="1"/>
</dbReference>
<keyword evidence="8" id="KW-1185">Reference proteome</keyword>
<evidence type="ECO:0000256" key="6">
    <source>
        <dbReference type="SAM" id="MobiDB-lite"/>
    </source>
</evidence>
<dbReference type="OrthoDB" id="5191841at2"/>
<evidence type="ECO:0000256" key="3">
    <source>
        <dbReference type="ARBA" id="ARBA00022989"/>
    </source>
</evidence>
<proteinExistence type="inferred from homology"/>
<reference evidence="7 8" key="1">
    <citation type="submission" date="2018-02" db="EMBL/GenBank/DDBJ databases">
        <title>Genomic Encyclopedia of Archaeal and Bacterial Type Strains, Phase II (KMG-II): from individual species to whole genera.</title>
        <authorList>
            <person name="Goeker M."/>
        </authorList>
    </citation>
    <scope>NUCLEOTIDE SEQUENCE [LARGE SCALE GENOMIC DNA]</scope>
    <source>
        <strain evidence="7 8">DSM 22857</strain>
    </source>
</reference>
<protein>
    <recommendedName>
        <fullName evidence="5">Flagellar protein</fullName>
    </recommendedName>
</protein>
<dbReference type="InterPro" id="IPR022781">
    <property type="entry name" value="Flagellar_biosynth_FliO"/>
</dbReference>
<dbReference type="GO" id="GO:0044781">
    <property type="term" value="P:bacterial-type flagellum organization"/>
    <property type="evidence" value="ECO:0007669"/>
    <property type="project" value="UniProtKB-UniRule"/>
</dbReference>
<keyword evidence="3 5" id="KW-1133">Transmembrane helix</keyword>
<dbReference type="Pfam" id="PF04347">
    <property type="entry name" value="FliO"/>
    <property type="match status" value="1"/>
</dbReference>
<evidence type="ECO:0000256" key="5">
    <source>
        <dbReference type="RuleBase" id="RU362064"/>
    </source>
</evidence>
<comment type="subcellular location">
    <subcellularLocation>
        <location evidence="5">Cell membrane</location>
    </subcellularLocation>
    <subcellularLocation>
        <location evidence="5">Bacterial flagellum basal body</location>
    </subcellularLocation>
</comment>
<dbReference type="AlphaFoldDB" id="A0A2S6IK19"/>
<evidence type="ECO:0000256" key="4">
    <source>
        <dbReference type="ARBA" id="ARBA00023136"/>
    </source>
</evidence>